<accession>A0ABX7B3A9</accession>
<dbReference type="RefSeq" id="WP_201073795.1">
    <property type="nucleotide sequence ID" value="NZ_CP067420.1"/>
</dbReference>
<sequence>MPIRLFRRRPVAEPPLADVLAGLMAARDADRIALMVLALGPRLRERLDLDECLRLAAAGSFTNGTREARFVETLARLARRIELNAVPARHWTGDDRRRLFDPDFLARRCAGEPVLAELNDLLWHGAMARLREAGENPAAVALEAMGLVRADRSTLRCR</sequence>
<name>A0ABX7B3A9_9PROT</name>
<organism evidence="1 2">
    <name type="scientific">Skermanella cutis</name>
    <dbReference type="NCBI Taxonomy" id="2775420"/>
    <lineage>
        <taxon>Bacteria</taxon>
        <taxon>Pseudomonadati</taxon>
        <taxon>Pseudomonadota</taxon>
        <taxon>Alphaproteobacteria</taxon>
        <taxon>Rhodospirillales</taxon>
        <taxon>Azospirillaceae</taxon>
        <taxon>Skermanella</taxon>
    </lineage>
</organism>
<gene>
    <name evidence="1" type="ORF">IGS68_21770</name>
</gene>
<proteinExistence type="predicted"/>
<dbReference type="Proteomes" id="UP000595197">
    <property type="component" value="Chromosome"/>
</dbReference>
<keyword evidence="2" id="KW-1185">Reference proteome</keyword>
<reference evidence="1" key="1">
    <citation type="submission" date="2021-02" db="EMBL/GenBank/DDBJ databases">
        <title>Skermanella TT6 skin isolate.</title>
        <authorList>
            <person name="Lee K."/>
            <person name="Ganzorig M."/>
        </authorList>
    </citation>
    <scope>NUCLEOTIDE SEQUENCE</scope>
    <source>
        <strain evidence="1">TT6</strain>
    </source>
</reference>
<evidence type="ECO:0000313" key="2">
    <source>
        <dbReference type="Proteomes" id="UP000595197"/>
    </source>
</evidence>
<protein>
    <submittedName>
        <fullName evidence="1">Uncharacterized protein</fullName>
    </submittedName>
</protein>
<dbReference type="EMBL" id="CP067420">
    <property type="protein sequence ID" value="QQP88624.1"/>
    <property type="molecule type" value="Genomic_DNA"/>
</dbReference>
<evidence type="ECO:0000313" key="1">
    <source>
        <dbReference type="EMBL" id="QQP88624.1"/>
    </source>
</evidence>